<keyword evidence="2" id="KW-1185">Reference proteome</keyword>
<dbReference type="Proteomes" id="UP000010094">
    <property type="component" value="Chromosome V"/>
</dbReference>
<dbReference type="OrthoDB" id="2190962at2759"/>
<accession>I6ZIE1</accession>
<dbReference type="SUPFAM" id="SSF50998">
    <property type="entry name" value="Quinoprotein alcohol dehydrogenase-like"/>
    <property type="match status" value="1"/>
</dbReference>
<reference evidence="1 2" key="1">
    <citation type="journal article" date="2012" name="Proc. Natl. Acad. Sci. U.S.A.">
        <title>Gain and loss of multiple functionally related, horizontally transferred genes in the reduced genomes of two microsporidian parasites.</title>
        <authorList>
            <person name="Pombert J.-F."/>
            <person name="Selman M."/>
            <person name="Burki F."/>
            <person name="Bardell F.T."/>
            <person name="Farinelli L."/>
            <person name="Solter L.F."/>
            <person name="Whitman D.W."/>
            <person name="Weiss L.M."/>
            <person name="Corradi N."/>
            <person name="Keeling P.J."/>
        </authorList>
    </citation>
    <scope>NUCLEOTIDE SEQUENCE [LARGE SCALE GENOMIC DNA]</scope>
    <source>
        <strain evidence="1 2">SJ-2008</strain>
    </source>
</reference>
<organism evidence="1 2">
    <name type="scientific">Encephalitozoon romaleae (strain SJ-2008)</name>
    <name type="common">Microsporidian parasite</name>
    <dbReference type="NCBI Taxonomy" id="1178016"/>
    <lineage>
        <taxon>Eukaryota</taxon>
        <taxon>Fungi</taxon>
        <taxon>Fungi incertae sedis</taxon>
        <taxon>Microsporidia</taxon>
        <taxon>Unikaryonidae</taxon>
        <taxon>Encephalitozoon</taxon>
    </lineage>
</organism>
<dbReference type="AlphaFoldDB" id="I6ZIE1"/>
<evidence type="ECO:0000313" key="1">
    <source>
        <dbReference type="EMBL" id="AFN82988.1"/>
    </source>
</evidence>
<protein>
    <submittedName>
        <fullName evidence="1">Uncharacterized protein</fullName>
    </submittedName>
</protein>
<dbReference type="VEuPathDB" id="MicrosporidiaDB:EROM_050550"/>
<name>I6ZIE1_ENCRO</name>
<dbReference type="RefSeq" id="XP_009264485.1">
    <property type="nucleotide sequence ID" value="XM_009266210.1"/>
</dbReference>
<gene>
    <name evidence="1" type="ordered locus">EROM_050550</name>
</gene>
<proteinExistence type="predicted"/>
<dbReference type="Gene3D" id="2.130.10.10">
    <property type="entry name" value="YVTN repeat-like/Quinoprotein amine dehydrogenase"/>
    <property type="match status" value="1"/>
</dbReference>
<dbReference type="InterPro" id="IPR011047">
    <property type="entry name" value="Quinoprotein_ADH-like_sf"/>
</dbReference>
<sequence length="353" mass="39121">MDTVLVKLVDRSHLDVEHDPLHVSPSFCVEDLERYLRSVLSGDGGYRFYIEGRLLEGCLQKEIEERGLEVERGVIIEYEVDGHCTPDATVEVEDSISFLNVVKNDIWEIWCGTYGGRLQIYAYQDGSIVLKKATEYKKVRGVARGDRLYIYNSDGEVLSLRSGAVLFKVNGEITCSASSCSIVSVGTHEGECYVFKGRLMKVHKFKACISVTIIDKDEVMFVCMDGSMGVFETSTNAFRTKDFGYNITSGDARGNERVFGTSCSGLIVESKDHSTFVPTNIRFSNKVLMYNSCVVAQASQHTISVINAKNSQELRRISTEGYISDIGWAGNLLVVGVGSNLQGYIIHNLGGNF</sequence>
<dbReference type="InterPro" id="IPR015943">
    <property type="entry name" value="WD40/YVTN_repeat-like_dom_sf"/>
</dbReference>
<dbReference type="KEGG" id="ero:EROM_050550"/>
<dbReference type="GeneID" id="20521287"/>
<evidence type="ECO:0000313" key="2">
    <source>
        <dbReference type="Proteomes" id="UP000010094"/>
    </source>
</evidence>
<dbReference type="HOGENOM" id="CLU_801926_0_0_1"/>
<dbReference type="EMBL" id="CP003522">
    <property type="protein sequence ID" value="AFN82988.1"/>
    <property type="molecule type" value="Genomic_DNA"/>
</dbReference>